<evidence type="ECO:0000313" key="3">
    <source>
        <dbReference type="EMBL" id="MFC5379317.1"/>
    </source>
</evidence>
<dbReference type="RefSeq" id="WP_340266574.1">
    <property type="nucleotide sequence ID" value="NZ_JBBEOG010000001.1"/>
</dbReference>
<gene>
    <name evidence="3" type="ORF">ACFPJ6_00785</name>
</gene>
<proteinExistence type="predicted"/>
<dbReference type="Pfam" id="PF13555">
    <property type="entry name" value="AAA_29"/>
    <property type="match status" value="1"/>
</dbReference>
<evidence type="ECO:0000256" key="1">
    <source>
        <dbReference type="SAM" id="Coils"/>
    </source>
</evidence>
<keyword evidence="3" id="KW-0547">Nucleotide-binding</keyword>
<comment type="caution">
    <text evidence="3">The sequence shown here is derived from an EMBL/GenBank/DDBJ whole genome shotgun (WGS) entry which is preliminary data.</text>
</comment>
<dbReference type="Pfam" id="PF13558">
    <property type="entry name" value="SbcC_Walker_B"/>
    <property type="match status" value="1"/>
</dbReference>
<dbReference type="SUPFAM" id="SSF52540">
    <property type="entry name" value="P-loop containing nucleoside triphosphate hydrolases"/>
    <property type="match status" value="1"/>
</dbReference>
<feature type="coiled-coil region" evidence="1">
    <location>
        <begin position="700"/>
        <end position="737"/>
    </location>
</feature>
<dbReference type="EMBL" id="JBHSLD010000001">
    <property type="protein sequence ID" value="MFC5379317.1"/>
    <property type="molecule type" value="Genomic_DNA"/>
</dbReference>
<keyword evidence="1" id="KW-0175">Coiled coil</keyword>
<dbReference type="InterPro" id="IPR027417">
    <property type="entry name" value="P-loop_NTPase"/>
</dbReference>
<feature type="coiled-coil region" evidence="1">
    <location>
        <begin position="405"/>
        <end position="453"/>
    </location>
</feature>
<evidence type="ECO:0000256" key="2">
    <source>
        <dbReference type="SAM" id="MobiDB-lite"/>
    </source>
</evidence>
<evidence type="ECO:0000313" key="4">
    <source>
        <dbReference type="Proteomes" id="UP001596122"/>
    </source>
</evidence>
<accession>A0ABW0GHB4</accession>
<sequence length="1147" mass="129559">MTLFPVTDLEVRDSARSAPGFRLHRLEVLNWGTFDGAVWSLTANGHDTLLTGDIGSGKSTLVDAVTTLLLPPHRIAYNRAAGAETRERDLRSYVEGHYTSRRHEETGFSRPVGLRGGSTYSVLLGCFANPGLSRTVTLAQVFWLREGHGGQPERYYVVSDTGLTIAGDLAGFGGDPVDLKRRLRREGHHVSDSYPGYGTELRRRLGVPGEQALELFHQTVSMKSVGDLNEFVRRHMLEPLDTTAQVQGLVRHYEDLTRAHEAVLLARAQLDSLAPVLGTADDLDAVTAGVESDTQRRDAVPFWAADRGRRARERQLVACQDRLGRISEQLRDVDHERRQRSELSDQLLAERAGHGGDRLAAIELDKDATARQRDERRRRHRDVGDDLARLDLPGLGEAEAWPRRLGEVEQARTAAHEARERLQEERTKLEVRRQETTRELDEVDAELTSLRSRQSALPRESLEQRRRLCEGAGLAVEELPFVGELVRVREGREEWEGAAERLLRGFALSLLVPAHAYQRVARWVDATDLRGRLVYLRVPERAESRPLPEADDGHGAVRLWQQLEVRRDGPGGGSLGEWVQGELARRASHVCVADAAEFRAHERAITARGQVKHDRTRHEKDDRRGIGQRSSYVLGWSNRRKMDALLEEHQRLRGLLDACKEEQLGLGRRDRGLREREDACARLRPVRVDDIDWWSAVRRIDELEREAERLRAASTELRRVDEELAVCRAALADLDERRSTLDREHGQVEQARGQAERDMDAADRVLQRSGAEAARGVFAELDEAAARAGADLADDRDPADLCSAIEDAGAALGVAYAEALDRRLKRQSSLTATLVRQMGDFRRTYPQATEELDDSAAAVPGYRELHVRLRDDDLPRFEQQFRSYLTTNAIREIAGFHSRLRQHEELLRDRVGLINDSLAGIEYNPGRYIRLLVERTPNTEVRQFLEDLRACTDGALDDDGGQEYAERAFEQVRLIVERFRGREGHTEADRAWTQRVTDVRNWCVFAASERWRDDDSEHEHYTDSGGKSGGQKEKLAYTILAASLAYQFAIEWGAATSPGFRFVVIDEAFGRGSDESTRYALRLFARLGLQLLVVTPLQKIHVIEPHVSVVGLVDNIEGRQSRLRTMTIEEYRSEREAHRQRQGVVAG</sequence>
<feature type="region of interest" description="Disordered" evidence="2">
    <location>
        <begin position="740"/>
        <end position="760"/>
    </location>
</feature>
<keyword evidence="4" id="KW-1185">Reference proteome</keyword>
<organism evidence="3 4">
    <name type="scientific">Aquipuribacter nitratireducens</name>
    <dbReference type="NCBI Taxonomy" id="650104"/>
    <lineage>
        <taxon>Bacteria</taxon>
        <taxon>Bacillati</taxon>
        <taxon>Actinomycetota</taxon>
        <taxon>Actinomycetes</taxon>
        <taxon>Micrococcales</taxon>
        <taxon>Intrasporangiaceae</taxon>
        <taxon>Aquipuribacter</taxon>
    </lineage>
</organism>
<protein>
    <submittedName>
        <fullName evidence="3">ATP-binding protein</fullName>
    </submittedName>
</protein>
<keyword evidence="3" id="KW-0067">ATP-binding</keyword>
<dbReference type="Gene3D" id="3.40.50.300">
    <property type="entry name" value="P-loop containing nucleotide triphosphate hydrolases"/>
    <property type="match status" value="1"/>
</dbReference>
<name>A0ABW0GHB4_9MICO</name>
<dbReference type="GO" id="GO:0005524">
    <property type="term" value="F:ATP binding"/>
    <property type="evidence" value="ECO:0007669"/>
    <property type="project" value="UniProtKB-KW"/>
</dbReference>
<reference evidence="4" key="1">
    <citation type="journal article" date="2019" name="Int. J. Syst. Evol. Microbiol.">
        <title>The Global Catalogue of Microorganisms (GCM) 10K type strain sequencing project: providing services to taxonomists for standard genome sequencing and annotation.</title>
        <authorList>
            <consortium name="The Broad Institute Genomics Platform"/>
            <consortium name="The Broad Institute Genome Sequencing Center for Infectious Disease"/>
            <person name="Wu L."/>
            <person name="Ma J."/>
        </authorList>
    </citation>
    <scope>NUCLEOTIDE SEQUENCE [LARGE SCALE GENOMIC DNA]</scope>
    <source>
        <strain evidence="4">CCUG 43114</strain>
    </source>
</reference>
<dbReference type="Proteomes" id="UP001596122">
    <property type="component" value="Unassembled WGS sequence"/>
</dbReference>